<accession>A0A936ZMU4</accession>
<sequence length="235" mass="26190">MSFDLGKPPEGPPPYQPWTSRHLKIVERAIVVAWQQLLASSEFVTWAASAVERDITVKLQARLIQLLNTGEVHGFTAAAFSPPIRGQEVDDYSGKDKEKRPDLTFLRLAARPVSNHHAQFYECKVIGRGRTVDDYHNDGIMRFVDGRYAWGMAHAGMIAYVSPPPPLMASTALESCWTKARQKLRLAGLPASPLKLDQTASHPIAISVHSRGFRLSNLRPPGDITLRHLWLPTLP</sequence>
<dbReference type="RefSeq" id="WP_201686212.1">
    <property type="nucleotide sequence ID" value="NZ_JAEQNA010000011.1"/>
</dbReference>
<organism evidence="1 2">
    <name type="scientific">Ramlibacter aurantiacus</name>
    <dbReference type="NCBI Taxonomy" id="2801330"/>
    <lineage>
        <taxon>Bacteria</taxon>
        <taxon>Pseudomonadati</taxon>
        <taxon>Pseudomonadota</taxon>
        <taxon>Betaproteobacteria</taxon>
        <taxon>Burkholderiales</taxon>
        <taxon>Comamonadaceae</taxon>
        <taxon>Ramlibacter</taxon>
    </lineage>
</organism>
<protein>
    <submittedName>
        <fullName evidence="1">Uncharacterized protein</fullName>
    </submittedName>
</protein>
<dbReference type="EMBL" id="JAEQNA010000011">
    <property type="protein sequence ID" value="MBL0423073.1"/>
    <property type="molecule type" value="Genomic_DNA"/>
</dbReference>
<reference evidence="1" key="1">
    <citation type="submission" date="2021-01" db="EMBL/GenBank/DDBJ databases">
        <title>Ramlibacter sp. strain AW1 16S ribosomal RNA gene Genome sequencing and assembly.</title>
        <authorList>
            <person name="Kang M."/>
        </authorList>
    </citation>
    <scope>NUCLEOTIDE SEQUENCE</scope>
    <source>
        <strain evidence="1">AW1</strain>
    </source>
</reference>
<evidence type="ECO:0000313" key="1">
    <source>
        <dbReference type="EMBL" id="MBL0423073.1"/>
    </source>
</evidence>
<name>A0A936ZMU4_9BURK</name>
<gene>
    <name evidence="1" type="ORF">JI739_22235</name>
</gene>
<evidence type="ECO:0000313" key="2">
    <source>
        <dbReference type="Proteomes" id="UP000613011"/>
    </source>
</evidence>
<keyword evidence="2" id="KW-1185">Reference proteome</keyword>
<comment type="caution">
    <text evidence="1">The sequence shown here is derived from an EMBL/GenBank/DDBJ whole genome shotgun (WGS) entry which is preliminary data.</text>
</comment>
<dbReference type="AlphaFoldDB" id="A0A936ZMU4"/>
<dbReference type="Proteomes" id="UP000613011">
    <property type="component" value="Unassembled WGS sequence"/>
</dbReference>
<proteinExistence type="predicted"/>